<proteinExistence type="predicted"/>
<feature type="non-terminal residue" evidence="2">
    <location>
        <position position="1"/>
    </location>
</feature>
<feature type="compositionally biased region" description="Basic and acidic residues" evidence="1">
    <location>
        <begin position="54"/>
        <end position="75"/>
    </location>
</feature>
<name>A0A8J2H5Q4_COTCN</name>
<feature type="region of interest" description="Disordered" evidence="1">
    <location>
        <begin position="115"/>
        <end position="154"/>
    </location>
</feature>
<dbReference type="AlphaFoldDB" id="A0A8J2H5Q4"/>
<evidence type="ECO:0000256" key="1">
    <source>
        <dbReference type="SAM" id="MobiDB-lite"/>
    </source>
</evidence>
<reference evidence="2" key="1">
    <citation type="submission" date="2021-04" db="EMBL/GenBank/DDBJ databases">
        <authorList>
            <person name="Chebbi M.A.C M."/>
        </authorList>
    </citation>
    <scope>NUCLEOTIDE SEQUENCE</scope>
</reference>
<organism evidence="2 3">
    <name type="scientific">Cotesia congregata</name>
    <name type="common">Parasitoid wasp</name>
    <name type="synonym">Apanteles congregatus</name>
    <dbReference type="NCBI Taxonomy" id="51543"/>
    <lineage>
        <taxon>Eukaryota</taxon>
        <taxon>Metazoa</taxon>
        <taxon>Ecdysozoa</taxon>
        <taxon>Arthropoda</taxon>
        <taxon>Hexapoda</taxon>
        <taxon>Insecta</taxon>
        <taxon>Pterygota</taxon>
        <taxon>Neoptera</taxon>
        <taxon>Endopterygota</taxon>
        <taxon>Hymenoptera</taxon>
        <taxon>Apocrita</taxon>
        <taxon>Ichneumonoidea</taxon>
        <taxon>Braconidae</taxon>
        <taxon>Microgastrinae</taxon>
        <taxon>Cotesia</taxon>
    </lineage>
</organism>
<feature type="compositionally biased region" description="Polar residues" evidence="1">
    <location>
        <begin position="1"/>
        <end position="19"/>
    </location>
</feature>
<sequence length="216" mass="25751">LKTHDQSQSGLKSLQNNISRNKRKLAKTAATKGNILNDVELSSEDDLESDDSDDKVINKADGAMPKEEIDERDIKDSKIAKKLRYIPKEENPPPTFIKHVNREYYPRSNRAMGYQTRPYERPNNNYRQSGPGQFHYNQGNWRKPQYRNNYEPRSFQPYEIPRSSNNQENYNNYNHFRGNQYNRPYYRCGYLPKWRSGNYSNSYPQNKHIKQNYHNF</sequence>
<feature type="compositionally biased region" description="Polar residues" evidence="1">
    <location>
        <begin position="122"/>
        <end position="140"/>
    </location>
</feature>
<gene>
    <name evidence="2" type="ORF">HICCMSTLAB_LOCUS1553</name>
</gene>
<evidence type="ECO:0000313" key="3">
    <source>
        <dbReference type="Proteomes" id="UP000786811"/>
    </source>
</evidence>
<evidence type="ECO:0000313" key="2">
    <source>
        <dbReference type="EMBL" id="CAG5075399.1"/>
    </source>
</evidence>
<dbReference type="Proteomes" id="UP000786811">
    <property type="component" value="Unassembled WGS sequence"/>
</dbReference>
<dbReference type="EMBL" id="CAJNRD030001116">
    <property type="protein sequence ID" value="CAG5075399.1"/>
    <property type="molecule type" value="Genomic_DNA"/>
</dbReference>
<comment type="caution">
    <text evidence="2">The sequence shown here is derived from an EMBL/GenBank/DDBJ whole genome shotgun (WGS) entry which is preliminary data.</text>
</comment>
<keyword evidence="3" id="KW-1185">Reference proteome</keyword>
<feature type="region of interest" description="Disordered" evidence="1">
    <location>
        <begin position="1"/>
        <end position="75"/>
    </location>
</feature>
<accession>A0A8J2H5Q4</accession>
<feature type="compositionally biased region" description="Acidic residues" evidence="1">
    <location>
        <begin position="41"/>
        <end position="53"/>
    </location>
</feature>
<protein>
    <submittedName>
        <fullName evidence="2">Uncharacterized protein</fullName>
    </submittedName>
</protein>